<reference evidence="11 12" key="1">
    <citation type="submission" date="2020-07" db="EMBL/GenBank/DDBJ databases">
        <title>Huge and variable diversity of episymbiotic CPR bacteria and DPANN archaea in groundwater ecosystems.</title>
        <authorList>
            <person name="He C.Y."/>
            <person name="Keren R."/>
            <person name="Whittaker M."/>
            <person name="Farag I.F."/>
            <person name="Doudna J."/>
            <person name="Cate J.H.D."/>
            <person name="Banfield J.F."/>
        </authorList>
    </citation>
    <scope>NUCLEOTIDE SEQUENCE [LARGE SCALE GENOMIC DNA]</scope>
    <source>
        <strain evidence="11">NC_groundwater_70_Ag_B-0.1um_54_66</strain>
    </source>
</reference>
<dbReference type="GO" id="GO:0043093">
    <property type="term" value="P:FtsZ-dependent cytokinesis"/>
    <property type="evidence" value="ECO:0007669"/>
    <property type="project" value="UniProtKB-UniRule"/>
</dbReference>
<evidence type="ECO:0000256" key="6">
    <source>
        <dbReference type="ARBA" id="ARBA00022989"/>
    </source>
</evidence>
<comment type="subcellular location">
    <subcellularLocation>
        <location evidence="9">Cell membrane</location>
        <topology evidence="9">Single-pass type II membrane protein</topology>
    </subcellularLocation>
    <subcellularLocation>
        <location evidence="1">Membrane</location>
    </subcellularLocation>
    <text evidence="9">Localizes to the division septum.</text>
</comment>
<evidence type="ECO:0000256" key="1">
    <source>
        <dbReference type="ARBA" id="ARBA00004370"/>
    </source>
</evidence>
<dbReference type="GO" id="GO:0032153">
    <property type="term" value="C:cell division site"/>
    <property type="evidence" value="ECO:0007669"/>
    <property type="project" value="UniProtKB-UniRule"/>
</dbReference>
<evidence type="ECO:0000256" key="8">
    <source>
        <dbReference type="ARBA" id="ARBA00023306"/>
    </source>
</evidence>
<dbReference type="Gene3D" id="3.40.50.11690">
    <property type="entry name" value="Cell division protein FtsQ/DivIB"/>
    <property type="match status" value="1"/>
</dbReference>
<keyword evidence="4 9" id="KW-0132">Cell division</keyword>
<dbReference type="GO" id="GO:0005886">
    <property type="term" value="C:plasma membrane"/>
    <property type="evidence" value="ECO:0007669"/>
    <property type="project" value="UniProtKB-SubCell"/>
</dbReference>
<dbReference type="Pfam" id="PF08478">
    <property type="entry name" value="POTRA_1"/>
    <property type="match status" value="1"/>
</dbReference>
<evidence type="ECO:0000256" key="3">
    <source>
        <dbReference type="ARBA" id="ARBA00022519"/>
    </source>
</evidence>
<proteinExistence type="inferred from homology"/>
<dbReference type="InterPro" id="IPR034746">
    <property type="entry name" value="POTRA"/>
</dbReference>
<evidence type="ECO:0000313" key="11">
    <source>
        <dbReference type="EMBL" id="QQG36069.1"/>
    </source>
</evidence>
<keyword evidence="6 9" id="KW-1133">Transmembrane helix</keyword>
<dbReference type="HAMAP" id="MF_00911">
    <property type="entry name" value="FtsQ_subfam"/>
    <property type="match status" value="1"/>
</dbReference>
<evidence type="ECO:0000256" key="5">
    <source>
        <dbReference type="ARBA" id="ARBA00022692"/>
    </source>
</evidence>
<dbReference type="InterPro" id="IPR005548">
    <property type="entry name" value="Cell_div_FtsQ/DivIB_C"/>
</dbReference>
<keyword evidence="3" id="KW-0997">Cell inner membrane</keyword>
<dbReference type="Proteomes" id="UP000595362">
    <property type="component" value="Chromosome"/>
</dbReference>
<keyword evidence="5 9" id="KW-0812">Transmembrane</keyword>
<keyword evidence="8 9" id="KW-0131">Cell cycle</keyword>
<keyword evidence="2 9" id="KW-1003">Cell membrane</keyword>
<evidence type="ECO:0000256" key="4">
    <source>
        <dbReference type="ARBA" id="ARBA00022618"/>
    </source>
</evidence>
<dbReference type="PANTHER" id="PTHR35851:SF1">
    <property type="entry name" value="CELL DIVISION PROTEIN FTSQ"/>
    <property type="match status" value="1"/>
</dbReference>
<sequence>MSRSGTTRSQVIGRRARNAQKARLSSLARRFGVACGALALVVCGTAWLASSGVIDRALKAAQDQAYDLLADSGFRVNNILVEGRRETDPDVLRAIVNLERGDPIFAFDPAETREMIERLSWVRSVHIERRLPDTIYIGLVEREPIALWQHKNKLRVIDADGVTLTDKLSPSQKTLPIVVGEYANEQAYNLLAMLEAEPEIKSLVEAATWVGDRRWDLTLKNEMTVRLPEMDIGLALSRLAKAQTEDKILEKDLSVIDLRETDRITVRTRPGAVQEYQARATAAGGDNI</sequence>
<feature type="domain" description="POTRA" evidence="10">
    <location>
        <begin position="74"/>
        <end position="142"/>
    </location>
</feature>
<comment type="function">
    <text evidence="9">Essential cell division protein.</text>
</comment>
<dbReference type="InterPro" id="IPR026579">
    <property type="entry name" value="FtsQ"/>
</dbReference>
<dbReference type="InterPro" id="IPR013685">
    <property type="entry name" value="POTRA_FtsQ_type"/>
</dbReference>
<dbReference type="PROSITE" id="PS51779">
    <property type="entry name" value="POTRA"/>
    <property type="match status" value="1"/>
</dbReference>
<name>A0A7T5R271_9BACT</name>
<dbReference type="PANTHER" id="PTHR35851">
    <property type="entry name" value="CELL DIVISION PROTEIN FTSQ"/>
    <property type="match status" value="1"/>
</dbReference>
<dbReference type="Pfam" id="PF03799">
    <property type="entry name" value="FtsQ_DivIB_C"/>
    <property type="match status" value="1"/>
</dbReference>
<evidence type="ECO:0000313" key="12">
    <source>
        <dbReference type="Proteomes" id="UP000595362"/>
    </source>
</evidence>
<evidence type="ECO:0000256" key="2">
    <source>
        <dbReference type="ARBA" id="ARBA00022475"/>
    </source>
</evidence>
<protein>
    <recommendedName>
        <fullName evidence="9">Cell division protein FtsQ</fullName>
    </recommendedName>
</protein>
<evidence type="ECO:0000256" key="9">
    <source>
        <dbReference type="HAMAP-Rule" id="MF_00911"/>
    </source>
</evidence>
<evidence type="ECO:0000256" key="7">
    <source>
        <dbReference type="ARBA" id="ARBA00023136"/>
    </source>
</evidence>
<dbReference type="Gene3D" id="3.10.20.310">
    <property type="entry name" value="membrane protein fhac"/>
    <property type="match status" value="1"/>
</dbReference>
<dbReference type="InterPro" id="IPR045335">
    <property type="entry name" value="FtsQ_C_sf"/>
</dbReference>
<dbReference type="EMBL" id="CP066681">
    <property type="protein sequence ID" value="QQG36069.1"/>
    <property type="molecule type" value="Genomic_DNA"/>
</dbReference>
<accession>A0A7T5R271</accession>
<dbReference type="GO" id="GO:0090529">
    <property type="term" value="P:cell septum assembly"/>
    <property type="evidence" value="ECO:0007669"/>
    <property type="project" value="InterPro"/>
</dbReference>
<dbReference type="AlphaFoldDB" id="A0A7T5R271"/>
<organism evidence="11 12">
    <name type="scientific">Micavibrio aeruginosavorus</name>
    <dbReference type="NCBI Taxonomy" id="349221"/>
    <lineage>
        <taxon>Bacteria</taxon>
        <taxon>Pseudomonadati</taxon>
        <taxon>Bdellovibrionota</taxon>
        <taxon>Bdellovibrionia</taxon>
        <taxon>Bdellovibrionales</taxon>
        <taxon>Pseudobdellovibrionaceae</taxon>
        <taxon>Micavibrio</taxon>
    </lineage>
</organism>
<keyword evidence="7 9" id="KW-0472">Membrane</keyword>
<evidence type="ECO:0000259" key="10">
    <source>
        <dbReference type="PROSITE" id="PS51779"/>
    </source>
</evidence>
<comment type="similarity">
    <text evidence="9">Belongs to the FtsQ/DivIB family. FtsQ subfamily.</text>
</comment>
<gene>
    <name evidence="9" type="primary">ftsQ</name>
    <name evidence="11" type="ORF">HYS17_11335</name>
</gene>